<evidence type="ECO:0000313" key="1">
    <source>
        <dbReference type="EMBL" id="EET59172.1"/>
    </source>
</evidence>
<reference evidence="1" key="1">
    <citation type="submission" date="2009-07" db="EMBL/GenBank/DDBJ databases">
        <authorList>
            <person name="Weinstock G."/>
            <person name="Sodergren E."/>
            <person name="Clifton S."/>
            <person name="Fulton L."/>
            <person name="Fulton B."/>
            <person name="Courtney L."/>
            <person name="Fronick C."/>
            <person name="Harrison M."/>
            <person name="Strong C."/>
            <person name="Farmer C."/>
            <person name="Delahaunty K."/>
            <person name="Markovic C."/>
            <person name="Hall O."/>
            <person name="Minx P."/>
            <person name="Tomlinson C."/>
            <person name="Mitreva M."/>
            <person name="Nelson J."/>
            <person name="Hou S."/>
            <person name="Wollam A."/>
            <person name="Pepin K.H."/>
            <person name="Johnson M."/>
            <person name="Bhonagiri V."/>
            <person name="Nash W.E."/>
            <person name="Warren W."/>
            <person name="Chinwalla A."/>
            <person name="Mardis E.R."/>
            <person name="Wilson R.K."/>
        </authorList>
    </citation>
    <scope>NUCLEOTIDE SEQUENCE [LARGE SCALE GENOMIC DNA]</scope>
    <source>
        <strain evidence="1">DSM 14469</strain>
    </source>
</reference>
<dbReference type="AlphaFoldDB" id="C6LJP9"/>
<keyword evidence="2" id="KW-1185">Reference proteome</keyword>
<dbReference type="Proteomes" id="UP000005561">
    <property type="component" value="Unassembled WGS sequence"/>
</dbReference>
<organism evidence="1 2">
    <name type="scientific">Marvinbryantia formatexigens DSM 14469</name>
    <dbReference type="NCBI Taxonomy" id="478749"/>
    <lineage>
        <taxon>Bacteria</taxon>
        <taxon>Bacillati</taxon>
        <taxon>Bacillota</taxon>
        <taxon>Clostridia</taxon>
        <taxon>Lachnospirales</taxon>
        <taxon>Lachnospiraceae</taxon>
        <taxon>Marvinbryantia</taxon>
    </lineage>
</organism>
<evidence type="ECO:0000313" key="2">
    <source>
        <dbReference type="Proteomes" id="UP000005561"/>
    </source>
</evidence>
<sequence length="39" mass="4761">MYRGEKSNFIFMNFLCFSCEKTYARKIFHKHIKKKCGKP</sequence>
<protein>
    <submittedName>
        <fullName evidence="1">Uncharacterized protein</fullName>
    </submittedName>
</protein>
<comment type="caution">
    <text evidence="1">The sequence shown here is derived from an EMBL/GenBank/DDBJ whole genome shotgun (WGS) entry which is preliminary data.</text>
</comment>
<proteinExistence type="predicted"/>
<accession>C6LJP9</accession>
<name>C6LJP9_9FIRM</name>
<gene>
    <name evidence="1" type="ORF">BRYFOR_08886</name>
</gene>
<dbReference type="EMBL" id="ACCL02000021">
    <property type="protein sequence ID" value="EET59172.1"/>
    <property type="molecule type" value="Genomic_DNA"/>
</dbReference>